<dbReference type="GO" id="GO:0016042">
    <property type="term" value="P:lipid catabolic process"/>
    <property type="evidence" value="ECO:0007669"/>
    <property type="project" value="UniProtKB-KW"/>
</dbReference>
<evidence type="ECO:0000256" key="1">
    <source>
        <dbReference type="ARBA" id="ARBA00004613"/>
    </source>
</evidence>
<dbReference type="InterPro" id="IPR035669">
    <property type="entry name" value="SGNH_plant_lipase-like"/>
</dbReference>
<evidence type="ECO:0000256" key="8">
    <source>
        <dbReference type="SAM" id="SignalP"/>
    </source>
</evidence>
<keyword evidence="4 8" id="KW-0732">Signal</keyword>
<keyword evidence="7" id="KW-0443">Lipid metabolism</keyword>
<evidence type="ECO:0000256" key="5">
    <source>
        <dbReference type="ARBA" id="ARBA00022801"/>
    </source>
</evidence>
<dbReference type="Pfam" id="PF00657">
    <property type="entry name" value="Lipase_GDSL"/>
    <property type="match status" value="1"/>
</dbReference>
<sequence>MAFHFRRLCCFQALFVVVLHLLYRVSGQLVVVEEPSLAPPPPLVDLDGGDSIVPALFVFGDSLIDNGNNNNIPSFAKANYFPYGIDFNGGPTGRFCNGLTMVDGIAQLLGMPLIPAYSEAAGDQVLRGVNYASAAAGILPDTGGNFVGRIPFDEQIHNFETTLDQVSSKSGGAVAIADSVARSLYFIGMGSNDYLNNYLMPNFPTRNQYNSQQFGDLLVQHYTNQLTRLYNLGGRKFVVAGLGRMGCIPSILAQGNDGKCSEEVNQLVLPFNTNVKTMISNLNQNLPDAKFIYLDIAHMYEDIIANPAYGFTTMDKGCCGIGKNRGQITCLPFETPCPNRDQYLFWDAFHPTEKVNLIMAKKAFAGDRTVAFPINIQQLASLN</sequence>
<evidence type="ECO:0000313" key="9">
    <source>
        <dbReference type="EMBL" id="KAL1212470.1"/>
    </source>
</evidence>
<gene>
    <name evidence="9" type="ORF">V5N11_034826</name>
</gene>
<dbReference type="InterPro" id="IPR051238">
    <property type="entry name" value="GDSL_esterase/lipase"/>
</dbReference>
<dbReference type="GO" id="GO:0005576">
    <property type="term" value="C:extracellular region"/>
    <property type="evidence" value="ECO:0007669"/>
    <property type="project" value="UniProtKB-SubCell"/>
</dbReference>
<dbReference type="EMBL" id="JBANAX010000364">
    <property type="protein sequence ID" value="KAL1212470.1"/>
    <property type="molecule type" value="Genomic_DNA"/>
</dbReference>
<evidence type="ECO:0000313" key="10">
    <source>
        <dbReference type="Proteomes" id="UP001558713"/>
    </source>
</evidence>
<keyword evidence="6" id="KW-0442">Lipid degradation</keyword>
<dbReference type="PANTHER" id="PTHR45650:SF22">
    <property type="entry name" value="OS05G0419800 PROTEIN"/>
    <property type="match status" value="1"/>
</dbReference>
<dbReference type="Gene3D" id="3.40.50.1110">
    <property type="entry name" value="SGNH hydrolase"/>
    <property type="match status" value="1"/>
</dbReference>
<dbReference type="InterPro" id="IPR036514">
    <property type="entry name" value="SGNH_hydro_sf"/>
</dbReference>
<accession>A0ABD1BGJ4</accession>
<name>A0ABD1BGJ4_CARAN</name>
<comment type="caution">
    <text evidence="9">The sequence shown here is derived from an EMBL/GenBank/DDBJ whole genome shotgun (WGS) entry which is preliminary data.</text>
</comment>
<keyword evidence="5" id="KW-0378">Hydrolase</keyword>
<comment type="similarity">
    <text evidence="2">Belongs to the 'GDSL' lipolytic enzyme family.</text>
</comment>
<reference evidence="9 10" key="1">
    <citation type="submission" date="2024-04" db="EMBL/GenBank/DDBJ databases">
        <title>Genome assembly C_amara_ONT_v2.</title>
        <authorList>
            <person name="Yant L."/>
            <person name="Moore C."/>
            <person name="Slenker M."/>
        </authorList>
    </citation>
    <scope>NUCLEOTIDE SEQUENCE [LARGE SCALE GENOMIC DNA]</scope>
    <source>
        <tissue evidence="9">Leaf</tissue>
    </source>
</reference>
<protein>
    <submittedName>
        <fullName evidence="9">GDSL esterase/lipase</fullName>
    </submittedName>
</protein>
<dbReference type="Proteomes" id="UP001558713">
    <property type="component" value="Unassembled WGS sequence"/>
</dbReference>
<feature type="chain" id="PRO_5044842301" evidence="8">
    <location>
        <begin position="28"/>
        <end position="383"/>
    </location>
</feature>
<evidence type="ECO:0000256" key="7">
    <source>
        <dbReference type="ARBA" id="ARBA00023098"/>
    </source>
</evidence>
<dbReference type="AlphaFoldDB" id="A0ABD1BGJ4"/>
<dbReference type="PANTHER" id="PTHR45650">
    <property type="entry name" value="GDSL-LIKE LIPASE/ACYLHYDROLASE-RELATED"/>
    <property type="match status" value="1"/>
</dbReference>
<evidence type="ECO:0000256" key="6">
    <source>
        <dbReference type="ARBA" id="ARBA00022963"/>
    </source>
</evidence>
<proteinExistence type="inferred from homology"/>
<evidence type="ECO:0000256" key="4">
    <source>
        <dbReference type="ARBA" id="ARBA00022729"/>
    </source>
</evidence>
<evidence type="ECO:0000256" key="3">
    <source>
        <dbReference type="ARBA" id="ARBA00022525"/>
    </source>
</evidence>
<dbReference type="CDD" id="cd01837">
    <property type="entry name" value="SGNH_plant_lipase_like"/>
    <property type="match status" value="1"/>
</dbReference>
<evidence type="ECO:0000256" key="2">
    <source>
        <dbReference type="ARBA" id="ARBA00008668"/>
    </source>
</evidence>
<dbReference type="GO" id="GO:0016787">
    <property type="term" value="F:hydrolase activity"/>
    <property type="evidence" value="ECO:0007669"/>
    <property type="project" value="UniProtKB-KW"/>
</dbReference>
<keyword evidence="3" id="KW-0964">Secreted</keyword>
<organism evidence="9 10">
    <name type="scientific">Cardamine amara subsp. amara</name>
    <dbReference type="NCBI Taxonomy" id="228776"/>
    <lineage>
        <taxon>Eukaryota</taxon>
        <taxon>Viridiplantae</taxon>
        <taxon>Streptophyta</taxon>
        <taxon>Embryophyta</taxon>
        <taxon>Tracheophyta</taxon>
        <taxon>Spermatophyta</taxon>
        <taxon>Magnoliopsida</taxon>
        <taxon>eudicotyledons</taxon>
        <taxon>Gunneridae</taxon>
        <taxon>Pentapetalae</taxon>
        <taxon>rosids</taxon>
        <taxon>malvids</taxon>
        <taxon>Brassicales</taxon>
        <taxon>Brassicaceae</taxon>
        <taxon>Cardamineae</taxon>
        <taxon>Cardamine</taxon>
    </lineage>
</organism>
<dbReference type="InterPro" id="IPR001087">
    <property type="entry name" value="GDSL"/>
</dbReference>
<keyword evidence="10" id="KW-1185">Reference proteome</keyword>
<feature type="signal peptide" evidence="8">
    <location>
        <begin position="1"/>
        <end position="27"/>
    </location>
</feature>
<comment type="subcellular location">
    <subcellularLocation>
        <location evidence="1">Secreted</location>
    </subcellularLocation>
</comment>